<keyword evidence="7" id="KW-1185">Reference proteome</keyword>
<dbReference type="OrthoDB" id="9813056at2"/>
<dbReference type="Pfam" id="PF03466">
    <property type="entry name" value="LysR_substrate"/>
    <property type="match status" value="1"/>
</dbReference>
<evidence type="ECO:0000256" key="4">
    <source>
        <dbReference type="ARBA" id="ARBA00023163"/>
    </source>
</evidence>
<protein>
    <submittedName>
        <fullName evidence="6">HTH-type transcriptional regulator DmlR</fullName>
    </submittedName>
</protein>
<dbReference type="PANTHER" id="PTHR30537">
    <property type="entry name" value="HTH-TYPE TRANSCRIPTIONAL REGULATOR"/>
    <property type="match status" value="1"/>
</dbReference>
<dbReference type="GO" id="GO:0003700">
    <property type="term" value="F:DNA-binding transcription factor activity"/>
    <property type="evidence" value="ECO:0007669"/>
    <property type="project" value="InterPro"/>
</dbReference>
<dbReference type="GO" id="GO:0006351">
    <property type="term" value="P:DNA-templated transcription"/>
    <property type="evidence" value="ECO:0007669"/>
    <property type="project" value="TreeGrafter"/>
</dbReference>
<comment type="similarity">
    <text evidence="1">Belongs to the LysR transcriptional regulatory family.</text>
</comment>
<dbReference type="EMBL" id="CP022541">
    <property type="protein sequence ID" value="ASP23195.1"/>
    <property type="molecule type" value="Genomic_DNA"/>
</dbReference>
<evidence type="ECO:0000259" key="5">
    <source>
        <dbReference type="PROSITE" id="PS50931"/>
    </source>
</evidence>
<dbReference type="SUPFAM" id="SSF53850">
    <property type="entry name" value="Periplasmic binding protein-like II"/>
    <property type="match status" value="1"/>
</dbReference>
<keyword evidence="4" id="KW-0804">Transcription</keyword>
<dbReference type="GO" id="GO:0043565">
    <property type="term" value="F:sequence-specific DNA binding"/>
    <property type="evidence" value="ECO:0007669"/>
    <property type="project" value="TreeGrafter"/>
</dbReference>
<organism evidence="6 7">
    <name type="scientific">Antarctobacter heliothermus</name>
    <dbReference type="NCBI Taxonomy" id="74033"/>
    <lineage>
        <taxon>Bacteria</taxon>
        <taxon>Pseudomonadati</taxon>
        <taxon>Pseudomonadota</taxon>
        <taxon>Alphaproteobacteria</taxon>
        <taxon>Rhodobacterales</taxon>
        <taxon>Roseobacteraceae</taxon>
        <taxon>Antarctobacter</taxon>
    </lineage>
</organism>
<dbReference type="Proteomes" id="UP000203589">
    <property type="component" value="Plasmid pSMS3-1"/>
</dbReference>
<dbReference type="InterPro" id="IPR005119">
    <property type="entry name" value="LysR_subst-bd"/>
</dbReference>
<dbReference type="Gene3D" id="3.40.190.290">
    <property type="match status" value="1"/>
</dbReference>
<reference evidence="6 7" key="1">
    <citation type="submission" date="2017-07" db="EMBL/GenBank/DDBJ databases">
        <title>Genome Sequence of Antarctobacter heliothermus Strain SMS3 Isolated from a culture of the Diatom Skeletonema marinoi.</title>
        <authorList>
            <person name="Topel M."/>
            <person name="Pinder M.I.M."/>
            <person name="Johansson O.N."/>
            <person name="Kourtchenko O."/>
            <person name="Godhe A."/>
            <person name="Clarke A.K."/>
        </authorList>
    </citation>
    <scope>NUCLEOTIDE SEQUENCE [LARGE SCALE GENOMIC DNA]</scope>
    <source>
        <strain evidence="6 7">SMS3</strain>
        <plasmid evidence="7">Plasmid psms3-1</plasmid>
    </source>
</reference>
<dbReference type="SUPFAM" id="SSF46785">
    <property type="entry name" value="Winged helix' DNA-binding domain"/>
    <property type="match status" value="1"/>
</dbReference>
<dbReference type="InterPro" id="IPR000847">
    <property type="entry name" value="LysR_HTH_N"/>
</dbReference>
<dbReference type="Pfam" id="PF00126">
    <property type="entry name" value="HTH_1"/>
    <property type="match status" value="1"/>
</dbReference>
<dbReference type="PANTHER" id="PTHR30537:SF5">
    <property type="entry name" value="HTH-TYPE TRANSCRIPTIONAL ACTIVATOR TTDR-RELATED"/>
    <property type="match status" value="1"/>
</dbReference>
<keyword evidence="2" id="KW-0805">Transcription regulation</keyword>
<dbReference type="FunFam" id="3.40.190.290:FF:000001">
    <property type="entry name" value="Transcriptional regulator, LysR family"/>
    <property type="match status" value="1"/>
</dbReference>
<keyword evidence="3" id="KW-0238">DNA-binding</keyword>
<evidence type="ECO:0000313" key="6">
    <source>
        <dbReference type="EMBL" id="ASP23195.1"/>
    </source>
</evidence>
<evidence type="ECO:0000256" key="2">
    <source>
        <dbReference type="ARBA" id="ARBA00023015"/>
    </source>
</evidence>
<keyword evidence="6" id="KW-0614">Plasmid</keyword>
<proteinExistence type="inferred from homology"/>
<evidence type="ECO:0000256" key="1">
    <source>
        <dbReference type="ARBA" id="ARBA00009437"/>
    </source>
</evidence>
<dbReference type="Gene3D" id="1.10.10.10">
    <property type="entry name" value="Winged helix-like DNA-binding domain superfamily/Winged helix DNA-binding domain"/>
    <property type="match status" value="1"/>
</dbReference>
<dbReference type="InterPro" id="IPR058163">
    <property type="entry name" value="LysR-type_TF_proteobact-type"/>
</dbReference>
<dbReference type="InterPro" id="IPR036390">
    <property type="entry name" value="WH_DNA-bd_sf"/>
</dbReference>
<accession>A0A222EAG3</accession>
<dbReference type="InterPro" id="IPR036388">
    <property type="entry name" value="WH-like_DNA-bd_sf"/>
</dbReference>
<evidence type="ECO:0000256" key="3">
    <source>
        <dbReference type="ARBA" id="ARBA00023125"/>
    </source>
</evidence>
<geneLocation type="plasmid" evidence="7">
    <name>psms3-1</name>
</geneLocation>
<sequence>MSSESDMKFFITVAQRSTLSEAALELGLTASAVSRRITRIEDRLGVRLLNRTTRRVGLTSEGEAYLKASMDIVDQIVTAEESISAARGAPQGLLRINATFQFGREHIAPALSTFATRYPGVQTQLVLTDAPANIVEEGFDLQIRFGEPTATSHVMALLLRNRRILVAAPSYLEKHPPLKRISDLAQHNCVVLRQEHSSYDVWRFGKDGDFRVTGRLSTNDGQVAVGWILNGHGIMQRSEWDIARHVKAGRLKVVLPRYGMRADVFAVYPERLNLSAKVRVFIDILKEGLKERTEELQMP</sequence>
<gene>
    <name evidence="6" type="ORF">ANTHELSMS3_04801</name>
</gene>
<dbReference type="KEGG" id="aht:ANTHELSMS3_04801"/>
<dbReference type="FunFam" id="1.10.10.10:FF:000001">
    <property type="entry name" value="LysR family transcriptional regulator"/>
    <property type="match status" value="1"/>
</dbReference>
<evidence type="ECO:0000313" key="7">
    <source>
        <dbReference type="Proteomes" id="UP000203589"/>
    </source>
</evidence>
<name>A0A222EAG3_9RHOB</name>
<feature type="domain" description="HTH lysR-type" evidence="5">
    <location>
        <begin position="1"/>
        <end position="59"/>
    </location>
</feature>
<dbReference type="PROSITE" id="PS50931">
    <property type="entry name" value="HTH_LYSR"/>
    <property type="match status" value="1"/>
</dbReference>
<dbReference type="RefSeq" id="WP_094037324.1">
    <property type="nucleotide sequence ID" value="NZ_CP022541.1"/>
</dbReference>
<dbReference type="AlphaFoldDB" id="A0A222EAG3"/>